<keyword evidence="3" id="KW-1185">Reference proteome</keyword>
<dbReference type="NCBIfam" id="NF047648">
    <property type="entry name" value="MIGRI_fam"/>
    <property type="match status" value="1"/>
</dbReference>
<keyword evidence="1" id="KW-1133">Transmembrane helix</keyword>
<accession>A0A318J9L4</accession>
<keyword evidence="1" id="KW-0472">Membrane</keyword>
<evidence type="ECO:0000256" key="1">
    <source>
        <dbReference type="SAM" id="Phobius"/>
    </source>
</evidence>
<proteinExistence type="predicted"/>
<evidence type="ECO:0000313" key="3">
    <source>
        <dbReference type="Proteomes" id="UP000248395"/>
    </source>
</evidence>
<keyword evidence="1" id="KW-0812">Transmembrane</keyword>
<comment type="caution">
    <text evidence="2">The sequence shown here is derived from an EMBL/GenBank/DDBJ whole genome shotgun (WGS) entry which is preliminary data.</text>
</comment>
<reference evidence="2 3" key="1">
    <citation type="submission" date="2018-05" db="EMBL/GenBank/DDBJ databases">
        <title>Genomic Encyclopedia of Type Strains, Phase IV (KMG-IV): sequencing the most valuable type-strain genomes for metagenomic binning, comparative biology and taxonomic classification.</title>
        <authorList>
            <person name="Goeker M."/>
        </authorList>
    </citation>
    <scope>NUCLEOTIDE SEQUENCE [LARGE SCALE GENOMIC DNA]</scope>
    <source>
        <strain evidence="2 3">DSM 25134</strain>
    </source>
</reference>
<organism evidence="2 3">
    <name type="scientific">Aquitalea magnusonii</name>
    <dbReference type="NCBI Taxonomy" id="332411"/>
    <lineage>
        <taxon>Bacteria</taxon>
        <taxon>Pseudomonadati</taxon>
        <taxon>Pseudomonadota</taxon>
        <taxon>Betaproteobacteria</taxon>
        <taxon>Neisseriales</taxon>
        <taxon>Chromobacteriaceae</taxon>
        <taxon>Aquitalea</taxon>
    </lineage>
</organism>
<sequence>MIGRLFRLLLLFAVLYAIARWLLDRRQRASLREFISTLATALLAASAIFVLLYWLGFHQL</sequence>
<feature type="transmembrane region" description="Helical" evidence="1">
    <location>
        <begin position="6"/>
        <end position="23"/>
    </location>
</feature>
<protein>
    <submittedName>
        <fullName evidence="2">Uncharacterized protein</fullName>
    </submittedName>
</protein>
<dbReference type="InterPro" id="IPR058186">
    <property type="entry name" value="MIGRI"/>
</dbReference>
<dbReference type="RefSeq" id="WP_059284412.1">
    <property type="nucleotide sequence ID" value="NZ_LNQU01000002.1"/>
</dbReference>
<gene>
    <name evidence="2" type="ORF">DFR38_11086</name>
</gene>
<dbReference type="EMBL" id="QJKC01000010">
    <property type="protein sequence ID" value="PXX45988.1"/>
    <property type="molecule type" value="Genomic_DNA"/>
</dbReference>
<name>A0A318J9L4_9NEIS</name>
<feature type="transmembrane region" description="Helical" evidence="1">
    <location>
        <begin position="35"/>
        <end position="55"/>
    </location>
</feature>
<dbReference type="AlphaFoldDB" id="A0A318J9L4"/>
<evidence type="ECO:0000313" key="2">
    <source>
        <dbReference type="EMBL" id="PXX45988.1"/>
    </source>
</evidence>
<dbReference type="Proteomes" id="UP000248395">
    <property type="component" value="Unassembled WGS sequence"/>
</dbReference>